<evidence type="ECO:0000256" key="3">
    <source>
        <dbReference type="ARBA" id="ARBA00022840"/>
    </source>
</evidence>
<dbReference type="GO" id="GO:0005524">
    <property type="term" value="F:ATP binding"/>
    <property type="evidence" value="ECO:0007669"/>
    <property type="project" value="UniProtKB-KW"/>
</dbReference>
<gene>
    <name evidence="5" type="primary">birA_29</name>
    <name evidence="5" type="ORF">SDC9_89412</name>
</gene>
<dbReference type="InterPro" id="IPR003142">
    <property type="entry name" value="BPL_C"/>
</dbReference>
<keyword evidence="1 5" id="KW-0436">Ligase</keyword>
<comment type="caution">
    <text evidence="5">The sequence shown here is derived from an EMBL/GenBank/DDBJ whole genome shotgun (WGS) entry which is preliminary data.</text>
</comment>
<dbReference type="GO" id="GO:0004077">
    <property type="term" value="F:biotin--[biotin carboxyl-carrier protein] ligase activity"/>
    <property type="evidence" value="ECO:0007669"/>
    <property type="project" value="UniProtKB-EC"/>
</dbReference>
<dbReference type="EMBL" id="VSSQ01009842">
    <property type="protein sequence ID" value="MPM42742.1"/>
    <property type="molecule type" value="Genomic_DNA"/>
</dbReference>
<keyword evidence="3" id="KW-0067">ATP-binding</keyword>
<keyword evidence="2" id="KW-0547">Nucleotide-binding</keyword>
<organism evidence="5">
    <name type="scientific">bioreactor metagenome</name>
    <dbReference type="NCBI Taxonomy" id="1076179"/>
    <lineage>
        <taxon>unclassified sequences</taxon>
        <taxon>metagenomes</taxon>
        <taxon>ecological metagenomes</taxon>
    </lineage>
</organism>
<dbReference type="NCBIfam" id="TIGR00121">
    <property type="entry name" value="birA_ligase"/>
    <property type="match status" value="1"/>
</dbReference>
<accession>A0A644ZPH1</accession>
<dbReference type="InterPro" id="IPR004408">
    <property type="entry name" value="Biotin_CoA_COase_ligase"/>
</dbReference>
<dbReference type="CDD" id="cd16442">
    <property type="entry name" value="BPL"/>
    <property type="match status" value="1"/>
</dbReference>
<dbReference type="EC" id="6.3.4.15" evidence="5"/>
<dbReference type="Pfam" id="PF02237">
    <property type="entry name" value="BPL_C"/>
    <property type="match status" value="1"/>
</dbReference>
<dbReference type="SUPFAM" id="SSF55681">
    <property type="entry name" value="Class II aaRS and biotin synthetases"/>
    <property type="match status" value="1"/>
</dbReference>
<dbReference type="PANTHER" id="PTHR12835:SF5">
    <property type="entry name" value="BIOTIN--PROTEIN LIGASE"/>
    <property type="match status" value="1"/>
</dbReference>
<proteinExistence type="predicted"/>
<name>A0A644ZPH1_9ZZZZ</name>
<dbReference type="Gene3D" id="3.30.930.10">
    <property type="entry name" value="Bira Bifunctional Protein, Domain 2"/>
    <property type="match status" value="1"/>
</dbReference>
<evidence type="ECO:0000256" key="1">
    <source>
        <dbReference type="ARBA" id="ARBA00022598"/>
    </source>
</evidence>
<dbReference type="InterPro" id="IPR045864">
    <property type="entry name" value="aa-tRNA-synth_II/BPL/LPL"/>
</dbReference>
<feature type="domain" description="BPL/LPL catalytic" evidence="4">
    <location>
        <begin position="17"/>
        <end position="197"/>
    </location>
</feature>
<dbReference type="GO" id="GO:0005737">
    <property type="term" value="C:cytoplasm"/>
    <property type="evidence" value="ECO:0007669"/>
    <property type="project" value="TreeGrafter"/>
</dbReference>
<dbReference type="InterPro" id="IPR008988">
    <property type="entry name" value="Transcriptional_repressor_C"/>
</dbReference>
<dbReference type="SUPFAM" id="SSF50037">
    <property type="entry name" value="C-terminal domain of transcriptional repressors"/>
    <property type="match status" value="1"/>
</dbReference>
<evidence type="ECO:0000256" key="2">
    <source>
        <dbReference type="ARBA" id="ARBA00022741"/>
    </source>
</evidence>
<dbReference type="AlphaFoldDB" id="A0A644ZPH1"/>
<dbReference type="InterPro" id="IPR004143">
    <property type="entry name" value="BPL_LPL_catalytic"/>
</dbReference>
<dbReference type="PANTHER" id="PTHR12835">
    <property type="entry name" value="BIOTIN PROTEIN LIGASE"/>
    <property type="match status" value="1"/>
</dbReference>
<dbReference type="Gene3D" id="2.30.30.100">
    <property type="match status" value="1"/>
</dbReference>
<evidence type="ECO:0000313" key="5">
    <source>
        <dbReference type="EMBL" id="MPM42742.1"/>
    </source>
</evidence>
<reference evidence="5" key="1">
    <citation type="submission" date="2019-08" db="EMBL/GenBank/DDBJ databases">
        <authorList>
            <person name="Kucharzyk K."/>
            <person name="Murdoch R.W."/>
            <person name="Higgins S."/>
            <person name="Loffler F."/>
        </authorList>
    </citation>
    <scope>NUCLEOTIDE SEQUENCE</scope>
</reference>
<evidence type="ECO:0000259" key="4">
    <source>
        <dbReference type="PROSITE" id="PS51733"/>
    </source>
</evidence>
<sequence>MNLDELKRSLAITPVSEWRAYEAIGSTNDEALVWLEEGAPDFSLVIADQQTKGRGRFQRRWITQPGASLAFTVLFRLNQAEQRQPISLYAPLAGLAVRQALEDQLGLQAQIKWPNDILLARKKTCGILVEGSWLGEHLQGIVVGIGINITAASLPEGAEVGQFPATWLEAHTPSAVDRFDLLAGVLNALRDWRQDFATPQFFATWQAHLAFMGEEVRIEQMEKEPIIGKATGIDSQGNLLLLLSDGQEIAVEVGDVHLRTTAEHTPEGRNHA</sequence>
<protein>
    <submittedName>
        <fullName evidence="5">Bifunctional ligase/repressor BirA</fullName>
        <ecNumber evidence="5">6.3.4.15</ecNumber>
    </submittedName>
</protein>
<dbReference type="PROSITE" id="PS51733">
    <property type="entry name" value="BPL_LPL_CATALYTIC"/>
    <property type="match status" value="1"/>
</dbReference>
<dbReference type="Pfam" id="PF03099">
    <property type="entry name" value="BPL_LplA_LipB"/>
    <property type="match status" value="1"/>
</dbReference>